<protein>
    <submittedName>
        <fullName evidence="1">Uncharacterized protein</fullName>
    </submittedName>
</protein>
<dbReference type="EMBL" id="MK072397">
    <property type="protein sequence ID" value="AYV83987.1"/>
    <property type="molecule type" value="Genomic_DNA"/>
</dbReference>
<proteinExistence type="predicted"/>
<accession>A0A3G5A9P6</accession>
<organism evidence="1">
    <name type="scientific">Hyperionvirus sp</name>
    <dbReference type="NCBI Taxonomy" id="2487770"/>
    <lineage>
        <taxon>Viruses</taxon>
        <taxon>Varidnaviria</taxon>
        <taxon>Bamfordvirae</taxon>
        <taxon>Nucleocytoviricota</taxon>
        <taxon>Megaviricetes</taxon>
        <taxon>Imitervirales</taxon>
        <taxon>Mimiviridae</taxon>
        <taxon>Klosneuvirinae</taxon>
    </lineage>
</organism>
<evidence type="ECO:0000313" key="1">
    <source>
        <dbReference type="EMBL" id="AYV83987.1"/>
    </source>
</evidence>
<reference evidence="1" key="1">
    <citation type="submission" date="2018-10" db="EMBL/GenBank/DDBJ databases">
        <title>Hidden diversity of soil giant viruses.</title>
        <authorList>
            <person name="Schulz F."/>
            <person name="Alteio L."/>
            <person name="Goudeau D."/>
            <person name="Ryan E.M."/>
            <person name="Malmstrom R.R."/>
            <person name="Blanchard J."/>
            <person name="Woyke T."/>
        </authorList>
    </citation>
    <scope>NUCLEOTIDE SEQUENCE</scope>
    <source>
        <strain evidence="1">HYV1</strain>
    </source>
</reference>
<sequence>MQEPLDQKLLAVQARLDLLQKSLIDKKIETVEYILDKLDRKRSVRPVVVPPVPEEVPVVSPPSINTEIIEHISRHSLAQTPRSLPPEPYTPVSMRTPRSQVTISHETLSEINSIWKNFMILCTEGSYVFFIIKSLNLESRLKLIAETLNYAEKMRIKIHNKELRMLLEGISDLIIKTGVNAKDLTQFVGGFIRHASVGAAERYNIETISIIKTQISYITSDPLISIFVVPMQAKLATLEKLSNESYSVTKKILHDLSKEIEHTGKTISNTTVHTAELFNVLIKILQ</sequence>
<name>A0A3G5A9P6_9VIRU</name>
<gene>
    <name evidence="1" type="ORF">Hyperionvirus15_25</name>
</gene>